<feature type="compositionally biased region" description="Basic and acidic residues" evidence="1">
    <location>
        <begin position="594"/>
        <end position="604"/>
    </location>
</feature>
<feature type="region of interest" description="Disordered" evidence="1">
    <location>
        <begin position="212"/>
        <end position="231"/>
    </location>
</feature>
<evidence type="ECO:0000256" key="1">
    <source>
        <dbReference type="SAM" id="MobiDB-lite"/>
    </source>
</evidence>
<dbReference type="Proteomes" id="UP001303160">
    <property type="component" value="Unassembled WGS sequence"/>
</dbReference>
<gene>
    <name evidence="2" type="ORF">QBC40DRAFT_218915</name>
</gene>
<feature type="compositionally biased region" description="Basic and acidic residues" evidence="1">
    <location>
        <begin position="572"/>
        <end position="585"/>
    </location>
</feature>
<name>A0AAN6XNU8_9PEZI</name>
<dbReference type="AlphaFoldDB" id="A0AAN6XNU8"/>
<feature type="compositionally biased region" description="Basic and acidic residues" evidence="1">
    <location>
        <begin position="504"/>
        <end position="526"/>
    </location>
</feature>
<evidence type="ECO:0000313" key="2">
    <source>
        <dbReference type="EMBL" id="KAK4203771.1"/>
    </source>
</evidence>
<proteinExistence type="predicted"/>
<protein>
    <submittedName>
        <fullName evidence="2">Uncharacterized protein</fullName>
    </submittedName>
</protein>
<evidence type="ECO:0000313" key="3">
    <source>
        <dbReference type="Proteomes" id="UP001303160"/>
    </source>
</evidence>
<sequence length="678" mass="76035">MSSRSRVQPRPDDWQAGLCEPGKGGICPRSCFIGFDQFGRTNYRLNRVANNDDPLDMKKYKGCNEQCWNCCLLCSFTLCIGSGVYVGKQTHHVRKTYGIQGKYSDDIAQGIFCQPCSLIRNELEVRKREELRNNIMLMQAPMPLGENSFRPMYMMAVNDAYRSEPQMTASHTHETDQGLRDVPLYPKDQLPQIPSVGSPLDLFARRNQILTPITERDSSEDPRQAQQKRENIPGLAGVQGWLQKQGQANGKTGLPKPEKYCLDDCKPTKKGKKGKKGVLALPGQAHTICPNCGGKKKVVIFPVNEHQEEHQFPGFEQASNLVEQATTVLAEIDRNSPNLAMLQVQPGEVFVSEPPPPARLRRATVTDHSISADVQVPHTIHSPRNHSLSIDIRVPDGRGSVQRHSLGHDPRVVQLVIEPRDHPIEADIRVQEILPGEQQHSISVDPKVGVREEGPRGHSLRQDELVEQILEEEGEVEMAEGEHVLEEDVKVDVSGQEIKEHGLGEDQRVDSPVGKAREHNLSRDNRVPTPTSRAFAHGIHLDEKVPAPELQRLNVQHSLSQDQKVLTPSPRQEYEEHDLHADGRVKSPALFPVKGHEMGDDVRVEQSWGEQGPQEHGIGEDERVDSPSGQRRVPEHLLREDVKVAQRAHQLLEHFLEEDRKASRGSSRGSNHKENAQK</sequence>
<reference evidence="2" key="1">
    <citation type="journal article" date="2023" name="Mol. Phylogenet. Evol.">
        <title>Genome-scale phylogeny and comparative genomics of the fungal order Sordariales.</title>
        <authorList>
            <person name="Hensen N."/>
            <person name="Bonometti L."/>
            <person name="Westerberg I."/>
            <person name="Brannstrom I.O."/>
            <person name="Guillou S."/>
            <person name="Cros-Aarteil S."/>
            <person name="Calhoun S."/>
            <person name="Haridas S."/>
            <person name="Kuo A."/>
            <person name="Mondo S."/>
            <person name="Pangilinan J."/>
            <person name="Riley R."/>
            <person name="LaButti K."/>
            <person name="Andreopoulos B."/>
            <person name="Lipzen A."/>
            <person name="Chen C."/>
            <person name="Yan M."/>
            <person name="Daum C."/>
            <person name="Ng V."/>
            <person name="Clum A."/>
            <person name="Steindorff A."/>
            <person name="Ohm R.A."/>
            <person name="Martin F."/>
            <person name="Silar P."/>
            <person name="Natvig D.O."/>
            <person name="Lalanne C."/>
            <person name="Gautier V."/>
            <person name="Ament-Velasquez S.L."/>
            <person name="Kruys A."/>
            <person name="Hutchinson M.I."/>
            <person name="Powell A.J."/>
            <person name="Barry K."/>
            <person name="Miller A.N."/>
            <person name="Grigoriev I.V."/>
            <person name="Debuchy R."/>
            <person name="Gladieux P."/>
            <person name="Hiltunen Thoren M."/>
            <person name="Johannesson H."/>
        </authorList>
    </citation>
    <scope>NUCLEOTIDE SEQUENCE</scope>
    <source>
        <strain evidence="2">CBS 315.58</strain>
    </source>
</reference>
<reference evidence="2" key="2">
    <citation type="submission" date="2023-05" db="EMBL/GenBank/DDBJ databases">
        <authorList>
            <consortium name="Lawrence Berkeley National Laboratory"/>
            <person name="Steindorff A."/>
            <person name="Hensen N."/>
            <person name="Bonometti L."/>
            <person name="Westerberg I."/>
            <person name="Brannstrom I.O."/>
            <person name="Guillou S."/>
            <person name="Cros-Aarteil S."/>
            <person name="Calhoun S."/>
            <person name="Haridas S."/>
            <person name="Kuo A."/>
            <person name="Mondo S."/>
            <person name="Pangilinan J."/>
            <person name="Riley R."/>
            <person name="Labutti K."/>
            <person name="Andreopoulos B."/>
            <person name="Lipzen A."/>
            <person name="Chen C."/>
            <person name="Yanf M."/>
            <person name="Daum C."/>
            <person name="Ng V."/>
            <person name="Clum A."/>
            <person name="Ohm R."/>
            <person name="Martin F."/>
            <person name="Silar P."/>
            <person name="Natvig D."/>
            <person name="Lalanne C."/>
            <person name="Gautier V."/>
            <person name="Ament-Velasquez S.L."/>
            <person name="Kruys A."/>
            <person name="Hutchinson M.I."/>
            <person name="Powell A.J."/>
            <person name="Barry K."/>
            <person name="Miller A.N."/>
            <person name="Grigoriev I.V."/>
            <person name="Debuchy R."/>
            <person name="Gladieux P."/>
            <person name="Thoren M.H."/>
            <person name="Johannesson H."/>
        </authorList>
    </citation>
    <scope>NUCLEOTIDE SEQUENCE</scope>
    <source>
        <strain evidence="2">CBS 315.58</strain>
    </source>
</reference>
<feature type="compositionally biased region" description="Basic and acidic residues" evidence="1">
    <location>
        <begin position="214"/>
        <end position="231"/>
    </location>
</feature>
<feature type="region of interest" description="Disordered" evidence="1">
    <location>
        <begin position="558"/>
        <end position="639"/>
    </location>
</feature>
<dbReference type="InterPro" id="IPR006461">
    <property type="entry name" value="PLAC_motif_containing"/>
</dbReference>
<accession>A0AAN6XNU8</accession>
<dbReference type="Pfam" id="PF04749">
    <property type="entry name" value="PLAC8"/>
    <property type="match status" value="1"/>
</dbReference>
<comment type="caution">
    <text evidence="2">The sequence shown here is derived from an EMBL/GenBank/DDBJ whole genome shotgun (WGS) entry which is preliminary data.</text>
</comment>
<feature type="compositionally biased region" description="Polar residues" evidence="1">
    <location>
        <begin position="558"/>
        <end position="570"/>
    </location>
</feature>
<feature type="region of interest" description="Disordered" evidence="1">
    <location>
        <begin position="654"/>
        <end position="678"/>
    </location>
</feature>
<feature type="region of interest" description="Disordered" evidence="1">
    <location>
        <begin position="504"/>
        <end position="531"/>
    </location>
</feature>
<keyword evidence="3" id="KW-1185">Reference proteome</keyword>
<dbReference type="EMBL" id="MU863887">
    <property type="protein sequence ID" value="KAK4203771.1"/>
    <property type="molecule type" value="Genomic_DNA"/>
</dbReference>
<organism evidence="2 3">
    <name type="scientific">Triangularia verruculosa</name>
    <dbReference type="NCBI Taxonomy" id="2587418"/>
    <lineage>
        <taxon>Eukaryota</taxon>
        <taxon>Fungi</taxon>
        <taxon>Dikarya</taxon>
        <taxon>Ascomycota</taxon>
        <taxon>Pezizomycotina</taxon>
        <taxon>Sordariomycetes</taxon>
        <taxon>Sordariomycetidae</taxon>
        <taxon>Sordariales</taxon>
        <taxon>Podosporaceae</taxon>
        <taxon>Triangularia</taxon>
    </lineage>
</organism>